<dbReference type="GO" id="GO:0009986">
    <property type="term" value="C:cell surface"/>
    <property type="evidence" value="ECO:0007669"/>
    <property type="project" value="Ensembl"/>
</dbReference>
<keyword evidence="5 8" id="KW-0472">Membrane</keyword>
<dbReference type="GO" id="GO:0015485">
    <property type="term" value="F:cholesterol binding"/>
    <property type="evidence" value="ECO:0007669"/>
    <property type="project" value="TreeGrafter"/>
</dbReference>
<dbReference type="PANTHER" id="PTHR22730">
    <property type="entry name" value="PROMININ PROM PROTEIN"/>
    <property type="match status" value="1"/>
</dbReference>
<evidence type="ECO:0000313" key="10">
    <source>
        <dbReference type="Ensembl" id="ENSPSMP00000008813.1"/>
    </source>
</evidence>
<dbReference type="GO" id="GO:0005793">
    <property type="term" value="C:endoplasmic reticulum-Golgi intermediate compartment"/>
    <property type="evidence" value="ECO:0007669"/>
    <property type="project" value="Ensembl"/>
</dbReference>
<dbReference type="GO" id="GO:0060219">
    <property type="term" value="P:camera-type eye photoreceptor cell differentiation"/>
    <property type="evidence" value="ECO:0007669"/>
    <property type="project" value="Ensembl"/>
</dbReference>
<dbReference type="GO" id="GO:0072139">
    <property type="term" value="P:glomerular parietal epithelial cell differentiation"/>
    <property type="evidence" value="ECO:0007669"/>
    <property type="project" value="Ensembl"/>
</dbReference>
<reference evidence="10" key="1">
    <citation type="submission" date="2025-08" db="UniProtKB">
        <authorList>
            <consortium name="Ensembl"/>
        </authorList>
    </citation>
    <scope>IDENTIFICATION</scope>
</reference>
<dbReference type="InterPro" id="IPR008795">
    <property type="entry name" value="Prominin"/>
</dbReference>
<dbReference type="GO" id="GO:2000768">
    <property type="term" value="P:positive regulation of nephron tubule epithelial cell differentiation"/>
    <property type="evidence" value="ECO:0007669"/>
    <property type="project" value="Ensembl"/>
</dbReference>
<feature type="transmembrane region" description="Helical" evidence="8">
    <location>
        <begin position="434"/>
        <end position="461"/>
    </location>
</feature>
<dbReference type="Pfam" id="PF05478">
    <property type="entry name" value="Prominin"/>
    <property type="match status" value="1"/>
</dbReference>
<comment type="similarity">
    <text evidence="2">Belongs to the prominin family.</text>
</comment>
<evidence type="ECO:0000256" key="1">
    <source>
        <dbReference type="ARBA" id="ARBA00004475"/>
    </source>
</evidence>
<reference evidence="10" key="2">
    <citation type="submission" date="2025-09" db="UniProtKB">
        <authorList>
            <consortium name="Ensembl"/>
        </authorList>
    </citation>
    <scope>IDENTIFICATION</scope>
</reference>
<evidence type="ECO:0000256" key="7">
    <source>
        <dbReference type="SAM" id="Coils"/>
    </source>
</evidence>
<keyword evidence="11" id="KW-1185">Reference proteome</keyword>
<dbReference type="GO" id="GO:0031528">
    <property type="term" value="C:microvillus membrane"/>
    <property type="evidence" value="ECO:0007669"/>
    <property type="project" value="UniProtKB-SubCell"/>
</dbReference>
<keyword evidence="4 8" id="KW-1133">Transmembrane helix</keyword>
<dbReference type="GO" id="GO:0016324">
    <property type="term" value="C:apical plasma membrane"/>
    <property type="evidence" value="ECO:0007669"/>
    <property type="project" value="TreeGrafter"/>
</dbReference>
<dbReference type="AlphaFoldDB" id="A0A8C9DH32"/>
<evidence type="ECO:0000256" key="2">
    <source>
        <dbReference type="ARBA" id="ARBA00006058"/>
    </source>
</evidence>
<keyword evidence="3 8" id="KW-0812">Transmembrane</keyword>
<keyword evidence="6" id="KW-0325">Glycoprotein</keyword>
<evidence type="ECO:0000256" key="8">
    <source>
        <dbReference type="SAM" id="Phobius"/>
    </source>
</evidence>
<comment type="subcellular location">
    <subcellularLocation>
        <location evidence="1">Cell projection</location>
        <location evidence="1">Microvillus membrane</location>
        <topology evidence="1">Multi-pass membrane protein</topology>
    </subcellularLocation>
</comment>
<dbReference type="GO" id="GO:0042622">
    <property type="term" value="C:photoreceptor outer segment membrane"/>
    <property type="evidence" value="ECO:0007669"/>
    <property type="project" value="Ensembl"/>
</dbReference>
<proteinExistence type="inferred from homology"/>
<sequence>MARTLSFLLLLLGLCGNSVSGGPPSSTNTSGDLNYELPTANYETQGSYKPGSIGILFRMVRIFLHMVQPNDFPEDILAKVIQKSFEPSINFDKSENIILALKVLNYEIGIVIYALLGLLFVILMPVVGYFFCMCRCCNRCGGKMHQRQKENGPFQRKCFAISLLVICIIMSFGIFCGFVANHSVRTRIKRTRILANSNFKDLRTLLNQTPEQIQFILAQYNTTKDKAFSDLNSIHSLLGGGIHERLRPNVTPVLDEIKSMVTVIKETKKALESTKSSLQNLRDTSAQLSSNLTNVKTSIQRSLRDPTCSVHPASETCNSIRTSLSQLDSNLDVNQLPPVDTELDNVNNVLRTDLGGLVQKGYQAFNDIPERVQHQTKNIVADVKGVLNSIGPRVNRVTQQIPIESTLSKFAVYINKTESHIHRNLHSLEEYDSYWWLGGLIICFLLTLIVTFYYLGLLCGVCGYDRDATPTRRGCVSHTGGVFLMVGVGLSFLFCWLLMIIVIVTFVIGTNVEKLICEPYASTKFFQVLDTPYLFNDNWQYYLSGIIFNKSDIRLTFGQVYSDCKNNRGVYATLHLENRFNISKHLNINEHTENINHEFENLNINLNIVLLDKAGRANLQNFAVCGIDRINYATYLSQTGKHPAKVNLLSFAYDLETKANHLPPGTLRQSLKREAEIIKMIHRQQVVPMEQSLGTLRDSIKTLQPISNGLVDRIARILTSLDSAQDFVTNNIASVINDEIRKYVRTIVGHFEQYLLWVDFSVREKMVSCKPVATALDSAVNVLLCGYVISPLNLFWFGIGKATVFSLPALIFAVKLAKYYRRMDSEDVYDDVETIPMKNMENGNNGYHKDHLYGIHNPVMTSPLPR</sequence>
<feature type="signal peptide" evidence="9">
    <location>
        <begin position="1"/>
        <end position="21"/>
    </location>
</feature>
<dbReference type="GeneTree" id="ENSGT00530000063586"/>
<dbReference type="GO" id="GO:0071914">
    <property type="term" value="C:prominosome"/>
    <property type="evidence" value="ECO:0007669"/>
    <property type="project" value="TreeGrafter"/>
</dbReference>
<dbReference type="GO" id="GO:0042805">
    <property type="term" value="F:actinin binding"/>
    <property type="evidence" value="ECO:0007669"/>
    <property type="project" value="Ensembl"/>
</dbReference>
<feature type="transmembrane region" description="Helical" evidence="8">
    <location>
        <begin position="158"/>
        <end position="180"/>
    </location>
</feature>
<feature type="transmembrane region" description="Helical" evidence="8">
    <location>
        <begin position="110"/>
        <end position="137"/>
    </location>
</feature>
<dbReference type="Ensembl" id="ENSPSMT00000010357.1">
    <property type="protein sequence ID" value="ENSPSMP00000008813.1"/>
    <property type="gene ID" value="ENSPSMG00000006266.1"/>
</dbReference>
<dbReference type="GO" id="GO:0045494">
    <property type="term" value="P:photoreceptor cell maintenance"/>
    <property type="evidence" value="ECO:0007669"/>
    <property type="project" value="Ensembl"/>
</dbReference>
<dbReference type="PANTHER" id="PTHR22730:SF3">
    <property type="entry name" value="PROMININ-1"/>
    <property type="match status" value="1"/>
</dbReference>
<feature type="coiled-coil region" evidence="7">
    <location>
        <begin position="264"/>
        <end position="291"/>
    </location>
</feature>
<keyword evidence="9" id="KW-0732">Signal</keyword>
<gene>
    <name evidence="10" type="primary">PROM1</name>
</gene>
<dbReference type="GO" id="GO:0070062">
    <property type="term" value="C:extracellular exosome"/>
    <property type="evidence" value="ECO:0007669"/>
    <property type="project" value="Ensembl"/>
</dbReference>
<evidence type="ECO:0000313" key="11">
    <source>
        <dbReference type="Proteomes" id="UP000694414"/>
    </source>
</evidence>
<evidence type="ECO:0000256" key="3">
    <source>
        <dbReference type="ARBA" id="ARBA00022692"/>
    </source>
</evidence>
<dbReference type="GO" id="GO:0072112">
    <property type="term" value="P:podocyte differentiation"/>
    <property type="evidence" value="ECO:0007669"/>
    <property type="project" value="Ensembl"/>
</dbReference>
<evidence type="ECO:0000256" key="4">
    <source>
        <dbReference type="ARBA" id="ARBA00022989"/>
    </source>
</evidence>
<protein>
    <submittedName>
        <fullName evidence="10">Prominin 1</fullName>
    </submittedName>
</protein>
<feature type="transmembrane region" description="Helical" evidence="8">
    <location>
        <begin position="482"/>
        <end position="508"/>
    </location>
</feature>
<dbReference type="GO" id="GO:0045296">
    <property type="term" value="F:cadherin binding"/>
    <property type="evidence" value="ECO:0007669"/>
    <property type="project" value="Ensembl"/>
</dbReference>
<evidence type="ECO:0000256" key="9">
    <source>
        <dbReference type="SAM" id="SignalP"/>
    </source>
</evidence>
<organism evidence="10 11">
    <name type="scientific">Prolemur simus</name>
    <name type="common">Greater bamboo lemur</name>
    <name type="synonym">Hapalemur simus</name>
    <dbReference type="NCBI Taxonomy" id="1328070"/>
    <lineage>
        <taxon>Eukaryota</taxon>
        <taxon>Metazoa</taxon>
        <taxon>Chordata</taxon>
        <taxon>Craniata</taxon>
        <taxon>Vertebrata</taxon>
        <taxon>Euteleostomi</taxon>
        <taxon>Mammalia</taxon>
        <taxon>Eutheria</taxon>
        <taxon>Euarchontoglires</taxon>
        <taxon>Primates</taxon>
        <taxon>Strepsirrhini</taxon>
        <taxon>Lemuriformes</taxon>
        <taxon>Lemuridae</taxon>
        <taxon>Prolemur</taxon>
    </lineage>
</organism>
<accession>A0A8C9DH32</accession>
<evidence type="ECO:0000256" key="5">
    <source>
        <dbReference type="ARBA" id="ARBA00023136"/>
    </source>
</evidence>
<evidence type="ECO:0000256" key="6">
    <source>
        <dbReference type="ARBA" id="ARBA00023180"/>
    </source>
</evidence>
<dbReference type="Proteomes" id="UP000694414">
    <property type="component" value="Unplaced"/>
</dbReference>
<feature type="chain" id="PRO_5034042619" evidence="9">
    <location>
        <begin position="22"/>
        <end position="866"/>
    </location>
</feature>
<keyword evidence="7" id="KW-0175">Coiled coil</keyword>
<name>A0A8C9DH32_PROSS</name>
<dbReference type="GO" id="GO:0005783">
    <property type="term" value="C:endoplasmic reticulum"/>
    <property type="evidence" value="ECO:0007669"/>
    <property type="project" value="Ensembl"/>
</dbReference>
<feature type="transmembrane region" description="Helical" evidence="8">
    <location>
        <begin position="794"/>
        <end position="814"/>
    </location>
</feature>